<feature type="domain" description="RNA polymerase sigma-70 region 2" evidence="5">
    <location>
        <begin position="23"/>
        <end position="90"/>
    </location>
</feature>
<dbReference type="PANTHER" id="PTHR43133:SF62">
    <property type="entry name" value="RNA POLYMERASE SIGMA FACTOR SIGZ"/>
    <property type="match status" value="1"/>
</dbReference>
<dbReference type="Proteomes" id="UP000279600">
    <property type="component" value="Chromosome"/>
</dbReference>
<dbReference type="InterPro" id="IPR013324">
    <property type="entry name" value="RNA_pol_sigma_r3/r4-like"/>
</dbReference>
<evidence type="ECO:0000256" key="3">
    <source>
        <dbReference type="ARBA" id="ARBA00023082"/>
    </source>
</evidence>
<dbReference type="Gene3D" id="1.10.10.10">
    <property type="entry name" value="Winged helix-like DNA-binding domain superfamily/Winged helix DNA-binding domain"/>
    <property type="match status" value="1"/>
</dbReference>
<dbReference type="InterPro" id="IPR039425">
    <property type="entry name" value="RNA_pol_sigma-70-like"/>
</dbReference>
<comment type="similarity">
    <text evidence="1">Belongs to the sigma-70 factor family. ECF subfamily.</text>
</comment>
<dbReference type="NCBIfam" id="TIGR02937">
    <property type="entry name" value="sigma70-ECF"/>
    <property type="match status" value="1"/>
</dbReference>
<keyword evidence="4" id="KW-0804">Transcription</keyword>
<sequence>MKSQPDLLINRLQEGSEVAFNRIYDRYKDALYGIIYGIVKEEEVAQEILQDVFVKIWRNRTSYDADAGRFFTWALNISRNASIDYLRSKRHKNKLKNLSTDNFVDIIVSKDNLDEQTDTLFLKEWVQKLEPMCVRIIDIIFFKGFTFKDGAEELGMPSGTLKTRHRKCLNSLRKMMVG</sequence>
<dbReference type="RefSeq" id="WP_126447299.1">
    <property type="nucleotide sequence ID" value="NZ_CP034549.1"/>
</dbReference>
<dbReference type="GO" id="GO:0016987">
    <property type="term" value="F:sigma factor activity"/>
    <property type="evidence" value="ECO:0007669"/>
    <property type="project" value="UniProtKB-KW"/>
</dbReference>
<keyword evidence="2" id="KW-0805">Transcription regulation</keyword>
<evidence type="ECO:0000256" key="1">
    <source>
        <dbReference type="ARBA" id="ARBA00010641"/>
    </source>
</evidence>
<protein>
    <submittedName>
        <fullName evidence="6">Sigma-70 family RNA polymerase sigma factor</fullName>
    </submittedName>
</protein>
<dbReference type="InterPro" id="IPR007627">
    <property type="entry name" value="RNA_pol_sigma70_r2"/>
</dbReference>
<dbReference type="EMBL" id="CP034549">
    <property type="protein sequence ID" value="AZQ44148.1"/>
    <property type="molecule type" value="Genomic_DNA"/>
</dbReference>
<keyword evidence="3" id="KW-0731">Sigma factor</keyword>
<evidence type="ECO:0000256" key="4">
    <source>
        <dbReference type="ARBA" id="ARBA00023163"/>
    </source>
</evidence>
<dbReference type="SUPFAM" id="SSF88946">
    <property type="entry name" value="Sigma2 domain of RNA polymerase sigma factors"/>
    <property type="match status" value="1"/>
</dbReference>
<dbReference type="OrthoDB" id="9784272at2"/>
<accession>A0A3S9MYC1</accession>
<dbReference type="Gene3D" id="1.10.1740.10">
    <property type="match status" value="1"/>
</dbReference>
<dbReference type="InterPro" id="IPR013325">
    <property type="entry name" value="RNA_pol_sigma_r2"/>
</dbReference>
<dbReference type="AlphaFoldDB" id="A0A3S9MYC1"/>
<evidence type="ECO:0000256" key="2">
    <source>
        <dbReference type="ARBA" id="ARBA00023015"/>
    </source>
</evidence>
<dbReference type="InterPro" id="IPR036388">
    <property type="entry name" value="WH-like_DNA-bd_sf"/>
</dbReference>
<dbReference type="KEGG" id="noj:EJ995_07855"/>
<proteinExistence type="inferred from homology"/>
<dbReference type="GO" id="GO:0006352">
    <property type="term" value="P:DNA-templated transcription initiation"/>
    <property type="evidence" value="ECO:0007669"/>
    <property type="project" value="InterPro"/>
</dbReference>
<gene>
    <name evidence="6" type="ORF">EJ995_07855</name>
</gene>
<dbReference type="SUPFAM" id="SSF88659">
    <property type="entry name" value="Sigma3 and sigma4 domains of RNA polymerase sigma factors"/>
    <property type="match status" value="1"/>
</dbReference>
<dbReference type="PANTHER" id="PTHR43133">
    <property type="entry name" value="RNA POLYMERASE ECF-TYPE SIGMA FACTO"/>
    <property type="match status" value="1"/>
</dbReference>
<dbReference type="Pfam" id="PF04542">
    <property type="entry name" value="Sigma70_r2"/>
    <property type="match status" value="1"/>
</dbReference>
<name>A0A3S9MYC1_9FLAO</name>
<evidence type="ECO:0000313" key="6">
    <source>
        <dbReference type="EMBL" id="AZQ44148.1"/>
    </source>
</evidence>
<keyword evidence="7" id="KW-1185">Reference proteome</keyword>
<evidence type="ECO:0000313" key="7">
    <source>
        <dbReference type="Proteomes" id="UP000279600"/>
    </source>
</evidence>
<evidence type="ECO:0000259" key="5">
    <source>
        <dbReference type="Pfam" id="PF04542"/>
    </source>
</evidence>
<organism evidence="6 7">
    <name type="scientific">Nonlabens ponticola</name>
    <dbReference type="NCBI Taxonomy" id="2496866"/>
    <lineage>
        <taxon>Bacteria</taxon>
        <taxon>Pseudomonadati</taxon>
        <taxon>Bacteroidota</taxon>
        <taxon>Flavobacteriia</taxon>
        <taxon>Flavobacteriales</taxon>
        <taxon>Flavobacteriaceae</taxon>
        <taxon>Nonlabens</taxon>
    </lineage>
</organism>
<dbReference type="InterPro" id="IPR014284">
    <property type="entry name" value="RNA_pol_sigma-70_dom"/>
</dbReference>
<reference evidence="6 7" key="1">
    <citation type="submission" date="2018-12" db="EMBL/GenBank/DDBJ databases">
        <title>Complete genome of Nonlabens sp. MJ115.</title>
        <authorList>
            <person name="Choi H.S."/>
            <person name="Jung J."/>
        </authorList>
    </citation>
    <scope>NUCLEOTIDE SEQUENCE [LARGE SCALE GENOMIC DNA]</scope>
    <source>
        <strain evidence="6 7">MJ115</strain>
    </source>
</reference>